<evidence type="ECO:0000256" key="1">
    <source>
        <dbReference type="ARBA" id="ARBA00004162"/>
    </source>
</evidence>
<dbReference type="PANTHER" id="PTHR32060:SF30">
    <property type="entry name" value="CARBOXY-TERMINAL PROCESSING PROTEASE CTPA"/>
    <property type="match status" value="1"/>
</dbReference>
<dbReference type="Proteomes" id="UP000295310">
    <property type="component" value="Unassembled WGS sequence"/>
</dbReference>
<comment type="caution">
    <text evidence="10">The sequence shown here is derived from an EMBL/GenBank/DDBJ whole genome shotgun (WGS) entry which is preliminary data.</text>
</comment>
<feature type="transmembrane region" description="Helical" evidence="8">
    <location>
        <begin position="24"/>
        <end position="47"/>
    </location>
</feature>
<keyword evidence="8" id="KW-0472">Membrane</keyword>
<sequence>MDVNNLTNEIEEKEKQEKKVTISLFKFIMTVIGAIILTAAITTFALIGGNQTSVDNEAPKRSEFLKLYEVYDTLGDHYYKNVDQSKLIDSAIKGMVNGLDDPYSEYMTKEEQQTFTDTMSGDFQGIGAEVSEEGDKIIITSPMKDSPAYKAGVKPGDEIIAVNGKSAVGMKTVDVIEQIRGKSGTTVNLTLRRGSGEPFKLAIKRGKIHLESVESKMLKNKTALITVSKFQEGTAQEFHQALSDMNKKGMKKLILDFRNNPGGYLEEAKKMAGEFIPKNEVLFYTEPKDGKLTPYTSDNPANPITSDLPTVIVLNEGSASASEVFAAALHDHDKAQIVGTKSFGKGIVQTATPFKDDSLLKFTEMKWLTPDKMWIHKKGIQPDKKVDLPAYANSHVLNPSDTFATGTKNSQVKSLETGLKALGYDVGKVDTQFDDETAIAMQEFQTDHHLDVTGTMQGKTTEKFTELLRLKLEKNDPQLKGAENLVKTMK</sequence>
<dbReference type="InterPro" id="IPR004447">
    <property type="entry name" value="Peptidase_S41A"/>
</dbReference>
<dbReference type="Pfam" id="PF01471">
    <property type="entry name" value="PG_binding_1"/>
    <property type="match status" value="1"/>
</dbReference>
<dbReference type="PANTHER" id="PTHR32060">
    <property type="entry name" value="TAIL-SPECIFIC PROTEASE"/>
    <property type="match status" value="1"/>
</dbReference>
<dbReference type="InterPro" id="IPR036366">
    <property type="entry name" value="PGBDSf"/>
</dbReference>
<dbReference type="Gene3D" id="3.30.750.44">
    <property type="match status" value="1"/>
</dbReference>
<dbReference type="NCBIfam" id="TIGR00225">
    <property type="entry name" value="prc"/>
    <property type="match status" value="1"/>
</dbReference>
<dbReference type="GO" id="GO:0008236">
    <property type="term" value="F:serine-type peptidase activity"/>
    <property type="evidence" value="ECO:0007669"/>
    <property type="project" value="UniProtKB-KW"/>
</dbReference>
<evidence type="ECO:0000256" key="2">
    <source>
        <dbReference type="ARBA" id="ARBA00009179"/>
    </source>
</evidence>
<comment type="similarity">
    <text evidence="2 7">Belongs to the peptidase S41A family.</text>
</comment>
<dbReference type="InterPro" id="IPR029045">
    <property type="entry name" value="ClpP/crotonase-like_dom_sf"/>
</dbReference>
<dbReference type="GO" id="GO:0005886">
    <property type="term" value="C:plasma membrane"/>
    <property type="evidence" value="ECO:0007669"/>
    <property type="project" value="UniProtKB-SubCell"/>
</dbReference>
<keyword evidence="8" id="KW-1133">Transmembrane helix</keyword>
<proteinExistence type="inferred from homology"/>
<feature type="domain" description="PDZ" evidence="9">
    <location>
        <begin position="112"/>
        <end position="195"/>
    </location>
</feature>
<dbReference type="Pfam" id="PF17820">
    <property type="entry name" value="PDZ_6"/>
    <property type="match status" value="1"/>
</dbReference>
<evidence type="ECO:0000256" key="5">
    <source>
        <dbReference type="ARBA" id="ARBA00022801"/>
    </source>
</evidence>
<evidence type="ECO:0000256" key="4">
    <source>
        <dbReference type="ARBA" id="ARBA00022670"/>
    </source>
</evidence>
<dbReference type="InterPro" id="IPR002477">
    <property type="entry name" value="Peptidoglycan-bd-like"/>
</dbReference>
<name>A0A4R6BCL4_9STAP</name>
<dbReference type="GO" id="GO:0030288">
    <property type="term" value="C:outer membrane-bounded periplasmic space"/>
    <property type="evidence" value="ECO:0007669"/>
    <property type="project" value="TreeGrafter"/>
</dbReference>
<dbReference type="SUPFAM" id="SSF47090">
    <property type="entry name" value="PGBD-like"/>
    <property type="match status" value="1"/>
</dbReference>
<protein>
    <recommendedName>
        <fullName evidence="3">Probable CtpA-like serine protease</fullName>
    </recommendedName>
</protein>
<dbReference type="AlphaFoldDB" id="A0A4R6BCL4"/>
<evidence type="ECO:0000256" key="3">
    <source>
        <dbReference type="ARBA" id="ARBA00022029"/>
    </source>
</evidence>
<keyword evidence="6 7" id="KW-0720">Serine protease</keyword>
<evidence type="ECO:0000256" key="8">
    <source>
        <dbReference type="SAM" id="Phobius"/>
    </source>
</evidence>
<dbReference type="Gene3D" id="3.90.226.10">
    <property type="entry name" value="2-enoyl-CoA Hydratase, Chain A, domain 1"/>
    <property type="match status" value="1"/>
</dbReference>
<reference evidence="10 11" key="1">
    <citation type="submission" date="2019-01" db="EMBL/GenBank/DDBJ databases">
        <title>Draft genome sequences of the type strains of six Macrococcus species.</title>
        <authorList>
            <person name="Mazhar S."/>
            <person name="Altermann E."/>
            <person name="Hill C."/>
            <person name="Mcauliffe O."/>
        </authorList>
    </citation>
    <scope>NUCLEOTIDE SEQUENCE [LARGE SCALE GENOMIC DNA]</scope>
    <source>
        <strain evidence="10 11">CCM4811</strain>
    </source>
</reference>
<gene>
    <name evidence="10" type="ORF">ERX27_07915</name>
</gene>
<accession>A0A4R6BCL4</accession>
<dbReference type="GO" id="GO:0006508">
    <property type="term" value="P:proteolysis"/>
    <property type="evidence" value="ECO:0007669"/>
    <property type="project" value="UniProtKB-KW"/>
</dbReference>
<dbReference type="GO" id="GO:0004175">
    <property type="term" value="F:endopeptidase activity"/>
    <property type="evidence" value="ECO:0007669"/>
    <property type="project" value="TreeGrafter"/>
</dbReference>
<keyword evidence="8" id="KW-0812">Transmembrane</keyword>
<dbReference type="SMART" id="SM00228">
    <property type="entry name" value="PDZ"/>
    <property type="match status" value="1"/>
</dbReference>
<evidence type="ECO:0000259" key="9">
    <source>
        <dbReference type="PROSITE" id="PS50106"/>
    </source>
</evidence>
<dbReference type="OrthoDB" id="9812068at2"/>
<evidence type="ECO:0000256" key="7">
    <source>
        <dbReference type="RuleBase" id="RU004404"/>
    </source>
</evidence>
<dbReference type="PROSITE" id="PS50106">
    <property type="entry name" value="PDZ"/>
    <property type="match status" value="1"/>
</dbReference>
<dbReference type="Gene3D" id="2.30.42.10">
    <property type="match status" value="1"/>
</dbReference>
<organism evidence="10 11">
    <name type="scientific">Macrococcus brunensis</name>
    <dbReference type="NCBI Taxonomy" id="198483"/>
    <lineage>
        <taxon>Bacteria</taxon>
        <taxon>Bacillati</taxon>
        <taxon>Bacillota</taxon>
        <taxon>Bacilli</taxon>
        <taxon>Bacillales</taxon>
        <taxon>Staphylococcaceae</taxon>
        <taxon>Macrococcus</taxon>
    </lineage>
</organism>
<keyword evidence="4 7" id="KW-0645">Protease</keyword>
<dbReference type="GO" id="GO:0007165">
    <property type="term" value="P:signal transduction"/>
    <property type="evidence" value="ECO:0007669"/>
    <property type="project" value="TreeGrafter"/>
</dbReference>
<dbReference type="Pfam" id="PF03572">
    <property type="entry name" value="Peptidase_S41"/>
    <property type="match status" value="1"/>
</dbReference>
<dbReference type="SMART" id="SM00245">
    <property type="entry name" value="TSPc"/>
    <property type="match status" value="1"/>
</dbReference>
<dbReference type="InterPro" id="IPR036034">
    <property type="entry name" value="PDZ_sf"/>
</dbReference>
<dbReference type="CDD" id="cd07560">
    <property type="entry name" value="Peptidase_S41_CPP"/>
    <property type="match status" value="1"/>
</dbReference>
<dbReference type="InterPro" id="IPR036365">
    <property type="entry name" value="PGBD-like_sf"/>
</dbReference>
<dbReference type="FunFam" id="3.30.750.44:FF:000001">
    <property type="entry name" value="S41 family peptidase"/>
    <property type="match status" value="1"/>
</dbReference>
<evidence type="ECO:0000313" key="11">
    <source>
        <dbReference type="Proteomes" id="UP000295310"/>
    </source>
</evidence>
<dbReference type="Pfam" id="PF22694">
    <property type="entry name" value="CtpB_N-like"/>
    <property type="match status" value="1"/>
</dbReference>
<keyword evidence="5 7" id="KW-0378">Hydrolase</keyword>
<dbReference type="SUPFAM" id="SSF52096">
    <property type="entry name" value="ClpP/crotonase"/>
    <property type="match status" value="1"/>
</dbReference>
<evidence type="ECO:0000256" key="6">
    <source>
        <dbReference type="ARBA" id="ARBA00022825"/>
    </source>
</evidence>
<dbReference type="InterPro" id="IPR041489">
    <property type="entry name" value="PDZ_6"/>
</dbReference>
<dbReference type="InterPro" id="IPR001478">
    <property type="entry name" value="PDZ"/>
</dbReference>
<dbReference type="InterPro" id="IPR055210">
    <property type="entry name" value="CtpA/B_N"/>
</dbReference>
<dbReference type="CDD" id="cd06782">
    <property type="entry name" value="cpPDZ_CPP-like"/>
    <property type="match status" value="1"/>
</dbReference>
<dbReference type="SUPFAM" id="SSF50156">
    <property type="entry name" value="PDZ domain-like"/>
    <property type="match status" value="1"/>
</dbReference>
<dbReference type="FunFam" id="2.30.42.10:FF:000063">
    <property type="entry name" value="Peptidase, S41 family"/>
    <property type="match status" value="1"/>
</dbReference>
<dbReference type="InterPro" id="IPR005151">
    <property type="entry name" value="Tail-specific_protease"/>
</dbReference>
<keyword evidence="11" id="KW-1185">Reference proteome</keyword>
<comment type="subcellular location">
    <subcellularLocation>
        <location evidence="1">Cell membrane</location>
        <topology evidence="1">Single-pass membrane protein</topology>
    </subcellularLocation>
</comment>
<evidence type="ECO:0000313" key="10">
    <source>
        <dbReference type="EMBL" id="TDL95579.1"/>
    </source>
</evidence>
<dbReference type="EMBL" id="SCWA01000013">
    <property type="protein sequence ID" value="TDL95579.1"/>
    <property type="molecule type" value="Genomic_DNA"/>
</dbReference>
<dbReference type="Gene3D" id="1.10.101.10">
    <property type="entry name" value="PGBD-like superfamily/PGBD"/>
    <property type="match status" value="1"/>
</dbReference>